<dbReference type="AlphaFoldDB" id="A0A1Z4VRQ1"/>
<evidence type="ECO:0000256" key="2">
    <source>
        <dbReference type="ARBA" id="ARBA00022692"/>
    </source>
</evidence>
<gene>
    <name evidence="8" type="ORF">FOKN1_1488</name>
</gene>
<evidence type="ECO:0000256" key="3">
    <source>
        <dbReference type="ARBA" id="ARBA00022989"/>
    </source>
</evidence>
<protein>
    <recommendedName>
        <fullName evidence="7">Flagellar protein</fullName>
    </recommendedName>
</protein>
<dbReference type="PANTHER" id="PTHR38766:SF1">
    <property type="entry name" value="FLAGELLAR PROTEIN FLIO"/>
    <property type="match status" value="1"/>
</dbReference>
<keyword evidence="1 7" id="KW-1003">Cell membrane</keyword>
<evidence type="ECO:0000313" key="8">
    <source>
        <dbReference type="EMBL" id="BAZ93884.1"/>
    </source>
</evidence>
<dbReference type="GO" id="GO:0009425">
    <property type="term" value="C:bacterial-type flagellum basal body"/>
    <property type="evidence" value="ECO:0007669"/>
    <property type="project" value="UniProtKB-SubCell"/>
</dbReference>
<evidence type="ECO:0000256" key="7">
    <source>
        <dbReference type="RuleBase" id="RU362064"/>
    </source>
</evidence>
<organism evidence="8 9">
    <name type="scientific">Thiohalobacter thiocyanaticus</name>
    <dbReference type="NCBI Taxonomy" id="585455"/>
    <lineage>
        <taxon>Bacteria</taxon>
        <taxon>Pseudomonadati</taxon>
        <taxon>Pseudomonadota</taxon>
        <taxon>Gammaproteobacteria</taxon>
        <taxon>Thiohalobacterales</taxon>
        <taxon>Thiohalobacteraceae</taxon>
        <taxon>Thiohalobacter</taxon>
    </lineage>
</organism>
<evidence type="ECO:0000256" key="6">
    <source>
        <dbReference type="ARBA" id="ARBA00037937"/>
    </source>
</evidence>
<dbReference type="Proteomes" id="UP000218765">
    <property type="component" value="Chromosome"/>
</dbReference>
<keyword evidence="8" id="KW-0282">Flagellum</keyword>
<keyword evidence="8" id="KW-0966">Cell projection</keyword>
<evidence type="ECO:0000256" key="4">
    <source>
        <dbReference type="ARBA" id="ARBA00023136"/>
    </source>
</evidence>
<dbReference type="OrthoDB" id="5741235at2"/>
<dbReference type="KEGG" id="ttc:FOKN1_1488"/>
<keyword evidence="8" id="KW-0969">Cilium</keyword>
<feature type="transmembrane region" description="Helical" evidence="7">
    <location>
        <begin position="41"/>
        <end position="61"/>
    </location>
</feature>
<dbReference type="GO" id="GO:0005886">
    <property type="term" value="C:plasma membrane"/>
    <property type="evidence" value="ECO:0007669"/>
    <property type="project" value="UniProtKB-SubCell"/>
</dbReference>
<accession>A0A1Z4VRQ1</accession>
<proteinExistence type="inferred from homology"/>
<name>A0A1Z4VRQ1_9GAMM</name>
<keyword evidence="3 7" id="KW-1133">Transmembrane helix</keyword>
<dbReference type="InterPro" id="IPR022781">
    <property type="entry name" value="Flagellar_biosynth_FliO"/>
</dbReference>
<evidence type="ECO:0000313" key="9">
    <source>
        <dbReference type="Proteomes" id="UP000218765"/>
    </source>
</evidence>
<keyword evidence="9" id="KW-1185">Reference proteome</keyword>
<comment type="similarity">
    <text evidence="6 7">Belongs to the FliO/MopB family.</text>
</comment>
<sequence>MMSFPARITVTLALLWPLTLQASEGRQAAESLNDPMAWSNLLQVLLGLVAVIVLMLIFAWLMRRMSGFQGGVPGAMRVLGGLSMGAREKVVLIQVGETQLVLGVAPGRVQTLHVLEEKIETPVREGAGMNSFARNLQQALSRGDRS</sequence>
<keyword evidence="4 7" id="KW-0472">Membrane</keyword>
<dbReference type="Pfam" id="PF04347">
    <property type="entry name" value="FliO"/>
    <property type="match status" value="1"/>
</dbReference>
<dbReference type="NCBIfam" id="TIGR03500">
    <property type="entry name" value="FliO_TIGR"/>
    <property type="match status" value="1"/>
</dbReference>
<reference evidence="8 9" key="1">
    <citation type="submission" date="2017-05" db="EMBL/GenBank/DDBJ databases">
        <title>Thiocyanate degradation by Thiohalobacter thiocyanaticus FOKN1.</title>
        <authorList>
            <person name="Oshiki M."/>
            <person name="Fukushima T."/>
            <person name="Kawano S."/>
            <person name="Nakagawa J."/>
        </authorList>
    </citation>
    <scope>NUCLEOTIDE SEQUENCE [LARGE SCALE GENOMIC DNA]</scope>
    <source>
        <strain evidence="8 9">FOKN1</strain>
    </source>
</reference>
<dbReference type="EMBL" id="AP018052">
    <property type="protein sequence ID" value="BAZ93884.1"/>
    <property type="molecule type" value="Genomic_DNA"/>
</dbReference>
<evidence type="ECO:0000256" key="5">
    <source>
        <dbReference type="ARBA" id="ARBA00023143"/>
    </source>
</evidence>
<dbReference type="PANTHER" id="PTHR38766">
    <property type="entry name" value="FLAGELLAR PROTEIN FLIO"/>
    <property type="match status" value="1"/>
</dbReference>
<comment type="subcellular location">
    <subcellularLocation>
        <location evidence="7">Cell membrane</location>
    </subcellularLocation>
    <subcellularLocation>
        <location evidence="7">Bacterial flagellum basal body</location>
    </subcellularLocation>
</comment>
<dbReference type="RefSeq" id="WP_096366036.1">
    <property type="nucleotide sequence ID" value="NZ_AP018052.1"/>
</dbReference>
<keyword evidence="5 7" id="KW-0975">Bacterial flagellum</keyword>
<dbReference type="InterPro" id="IPR052205">
    <property type="entry name" value="FliO/MopB"/>
</dbReference>
<evidence type="ECO:0000256" key="1">
    <source>
        <dbReference type="ARBA" id="ARBA00022475"/>
    </source>
</evidence>
<dbReference type="GO" id="GO:0044781">
    <property type="term" value="P:bacterial-type flagellum organization"/>
    <property type="evidence" value="ECO:0007669"/>
    <property type="project" value="UniProtKB-UniRule"/>
</dbReference>
<keyword evidence="2 7" id="KW-0812">Transmembrane</keyword>